<name>A0A804N0D8_MAIZE</name>
<dbReference type="EnsemblPlants" id="Zm00001eb125180_T001">
    <property type="protein sequence ID" value="Zm00001eb125180_P001"/>
    <property type="gene ID" value="Zm00001eb125180"/>
</dbReference>
<organism evidence="1 2">
    <name type="scientific">Zea mays</name>
    <name type="common">Maize</name>
    <dbReference type="NCBI Taxonomy" id="4577"/>
    <lineage>
        <taxon>Eukaryota</taxon>
        <taxon>Viridiplantae</taxon>
        <taxon>Streptophyta</taxon>
        <taxon>Embryophyta</taxon>
        <taxon>Tracheophyta</taxon>
        <taxon>Spermatophyta</taxon>
        <taxon>Magnoliopsida</taxon>
        <taxon>Liliopsida</taxon>
        <taxon>Poales</taxon>
        <taxon>Poaceae</taxon>
        <taxon>PACMAD clade</taxon>
        <taxon>Panicoideae</taxon>
        <taxon>Andropogonodae</taxon>
        <taxon>Andropogoneae</taxon>
        <taxon>Tripsacinae</taxon>
        <taxon>Zea</taxon>
    </lineage>
</organism>
<keyword evidence="2" id="KW-1185">Reference proteome</keyword>
<evidence type="ECO:0000313" key="1">
    <source>
        <dbReference type="EnsemblPlants" id="Zm00001eb125180_P001"/>
    </source>
</evidence>
<proteinExistence type="predicted"/>
<protein>
    <submittedName>
        <fullName evidence="1">Uncharacterized protein</fullName>
    </submittedName>
</protein>
<reference evidence="1" key="3">
    <citation type="submission" date="2021-05" db="UniProtKB">
        <authorList>
            <consortium name="EnsemblPlants"/>
        </authorList>
    </citation>
    <scope>IDENTIFICATION</scope>
    <source>
        <strain evidence="1">cv. B73</strain>
    </source>
</reference>
<dbReference type="FunCoup" id="A0A804N0D8">
    <property type="interactions" value="11"/>
</dbReference>
<sequence length="241" mass="26322">MVHCLLLRSVDRLVRSPEPHDLGRQPEQRLERVRRELAREQVADASPGAVVEAPPAAFLPDLPDPLLRHLVRAVGVRVPVDGPLPVRVRERAVGVAAAPPQQAHQRRQVVLVDEALPPPHAKVAERREAGAVRDGLQRQRAVHLEPLRALAPPRQRDVAGGEEGPVARPAAAVLVAVHEAGVGAGQEGVHGGEVVHRDARLGEEREPLVAQVQERVCQEPPLRLHQARVAPFRYLRAIAMQ</sequence>
<dbReference type="Proteomes" id="UP000007305">
    <property type="component" value="Chromosome 3"/>
</dbReference>
<dbReference type="Gramene" id="Zm00001eb125180_T001">
    <property type="protein sequence ID" value="Zm00001eb125180_P001"/>
    <property type="gene ID" value="Zm00001eb125180"/>
</dbReference>
<dbReference type="InParanoid" id="A0A804N0D8"/>
<accession>A0A804N0D8</accession>
<dbReference type="AlphaFoldDB" id="A0A804N0D8"/>
<evidence type="ECO:0000313" key="2">
    <source>
        <dbReference type="Proteomes" id="UP000007305"/>
    </source>
</evidence>
<reference evidence="1" key="2">
    <citation type="submission" date="2019-07" db="EMBL/GenBank/DDBJ databases">
        <authorList>
            <person name="Seetharam A."/>
            <person name="Woodhouse M."/>
            <person name="Cannon E."/>
        </authorList>
    </citation>
    <scope>NUCLEOTIDE SEQUENCE [LARGE SCALE GENOMIC DNA]</scope>
    <source>
        <strain evidence="1">cv. B73</strain>
    </source>
</reference>
<reference evidence="2" key="1">
    <citation type="submission" date="2015-12" db="EMBL/GenBank/DDBJ databases">
        <title>Update maize B73 reference genome by single molecule sequencing technologies.</title>
        <authorList>
            <consortium name="Maize Genome Sequencing Project"/>
            <person name="Ware D."/>
        </authorList>
    </citation>
    <scope>NUCLEOTIDE SEQUENCE [LARGE SCALE GENOMIC DNA]</scope>
    <source>
        <strain evidence="2">cv. B73</strain>
    </source>
</reference>